<feature type="domain" description="Fibronectin type-III" evidence="9">
    <location>
        <begin position="552"/>
        <end position="655"/>
    </location>
</feature>
<evidence type="ECO:0000256" key="7">
    <source>
        <dbReference type="SAM" id="Phobius"/>
    </source>
</evidence>
<dbReference type="GO" id="GO:0050839">
    <property type="term" value="F:cell adhesion molecule binding"/>
    <property type="evidence" value="ECO:0007669"/>
    <property type="project" value="TreeGrafter"/>
</dbReference>
<feature type="domain" description="Ig-like" evidence="8">
    <location>
        <begin position="149"/>
        <end position="250"/>
    </location>
</feature>
<gene>
    <name evidence="10" type="ORF">LSH36_1806g00000</name>
</gene>
<organism evidence="10 11">
    <name type="scientific">Paralvinella palmiformis</name>
    <dbReference type="NCBI Taxonomy" id="53620"/>
    <lineage>
        <taxon>Eukaryota</taxon>
        <taxon>Metazoa</taxon>
        <taxon>Spiralia</taxon>
        <taxon>Lophotrochozoa</taxon>
        <taxon>Annelida</taxon>
        <taxon>Polychaeta</taxon>
        <taxon>Sedentaria</taxon>
        <taxon>Canalipalpata</taxon>
        <taxon>Terebellida</taxon>
        <taxon>Terebelliformia</taxon>
        <taxon>Alvinellidae</taxon>
        <taxon>Paralvinella</taxon>
    </lineage>
</organism>
<comment type="caution">
    <text evidence="10">The sequence shown here is derived from an EMBL/GenBank/DDBJ whole genome shotgun (WGS) entry which is preliminary data.</text>
</comment>
<keyword evidence="6" id="KW-0393">Immunoglobulin domain</keyword>
<dbReference type="InterPro" id="IPR013098">
    <property type="entry name" value="Ig_I-set"/>
</dbReference>
<feature type="domain" description="Ig-like" evidence="8">
    <location>
        <begin position="346"/>
        <end position="392"/>
    </location>
</feature>
<keyword evidence="4" id="KW-1015">Disulfide bond</keyword>
<dbReference type="InterPro" id="IPR003599">
    <property type="entry name" value="Ig_sub"/>
</dbReference>
<dbReference type="InterPro" id="IPR036179">
    <property type="entry name" value="Ig-like_dom_sf"/>
</dbReference>
<dbReference type="CDD" id="cd00063">
    <property type="entry name" value="FN3"/>
    <property type="match status" value="1"/>
</dbReference>
<dbReference type="PANTHER" id="PTHR11640:SF164">
    <property type="entry name" value="MAM DOMAIN-CONTAINING GLYCOSYLPHOSPHATIDYLINOSITOL ANCHOR PROTEIN 1"/>
    <property type="match status" value="1"/>
</dbReference>
<keyword evidence="2" id="KW-0677">Repeat</keyword>
<accession>A0AAD9IR46</accession>
<protein>
    <submittedName>
        <fullName evidence="10">Uncharacterized protein</fullName>
    </submittedName>
</protein>
<dbReference type="SMART" id="SM00060">
    <property type="entry name" value="FN3"/>
    <property type="match status" value="1"/>
</dbReference>
<keyword evidence="7" id="KW-1133">Transmembrane helix</keyword>
<evidence type="ECO:0000256" key="1">
    <source>
        <dbReference type="ARBA" id="ARBA00004479"/>
    </source>
</evidence>
<proteinExistence type="predicted"/>
<evidence type="ECO:0000256" key="2">
    <source>
        <dbReference type="ARBA" id="ARBA00022737"/>
    </source>
</evidence>
<evidence type="ECO:0000256" key="5">
    <source>
        <dbReference type="ARBA" id="ARBA00023180"/>
    </source>
</evidence>
<dbReference type="PROSITE" id="PS50835">
    <property type="entry name" value="IG_LIKE"/>
    <property type="match status" value="4"/>
</dbReference>
<dbReference type="GO" id="GO:0005911">
    <property type="term" value="C:cell-cell junction"/>
    <property type="evidence" value="ECO:0007669"/>
    <property type="project" value="TreeGrafter"/>
</dbReference>
<dbReference type="AlphaFoldDB" id="A0AAD9IR46"/>
<feature type="transmembrane region" description="Helical" evidence="7">
    <location>
        <begin position="763"/>
        <end position="787"/>
    </location>
</feature>
<evidence type="ECO:0000313" key="10">
    <source>
        <dbReference type="EMBL" id="KAK2139411.1"/>
    </source>
</evidence>
<dbReference type="SUPFAM" id="SSF48726">
    <property type="entry name" value="Immunoglobulin"/>
    <property type="match status" value="3"/>
</dbReference>
<evidence type="ECO:0000256" key="3">
    <source>
        <dbReference type="ARBA" id="ARBA00023136"/>
    </source>
</evidence>
<evidence type="ECO:0000259" key="8">
    <source>
        <dbReference type="PROSITE" id="PS50835"/>
    </source>
</evidence>
<dbReference type="InterPro" id="IPR036116">
    <property type="entry name" value="FN3_sf"/>
</dbReference>
<evidence type="ECO:0000259" key="9">
    <source>
        <dbReference type="PROSITE" id="PS50853"/>
    </source>
</evidence>
<dbReference type="Gene3D" id="2.60.40.10">
    <property type="entry name" value="Immunoglobulins"/>
    <property type="match status" value="4"/>
</dbReference>
<dbReference type="SUPFAM" id="SSF49265">
    <property type="entry name" value="Fibronectin type III"/>
    <property type="match status" value="1"/>
</dbReference>
<dbReference type="InterPro" id="IPR051275">
    <property type="entry name" value="Cell_adhesion_signaling"/>
</dbReference>
<dbReference type="Pfam" id="PF07679">
    <property type="entry name" value="I-set"/>
    <property type="match status" value="1"/>
</dbReference>
<dbReference type="PANTHER" id="PTHR11640">
    <property type="entry name" value="NEPHRIN"/>
    <property type="match status" value="1"/>
</dbReference>
<comment type="subcellular location">
    <subcellularLocation>
        <location evidence="1">Membrane</location>
        <topology evidence="1">Single-pass type I membrane protein</topology>
    </subcellularLocation>
</comment>
<dbReference type="EMBL" id="JAODUP010001803">
    <property type="protein sequence ID" value="KAK2139411.1"/>
    <property type="molecule type" value="Genomic_DNA"/>
</dbReference>
<dbReference type="InterPro" id="IPR013783">
    <property type="entry name" value="Ig-like_fold"/>
</dbReference>
<evidence type="ECO:0000256" key="4">
    <source>
        <dbReference type="ARBA" id="ARBA00023157"/>
    </source>
</evidence>
<feature type="domain" description="Ig-like" evidence="8">
    <location>
        <begin position="55"/>
        <end position="138"/>
    </location>
</feature>
<dbReference type="GO" id="GO:0098609">
    <property type="term" value="P:cell-cell adhesion"/>
    <property type="evidence" value="ECO:0007669"/>
    <property type="project" value="TreeGrafter"/>
</dbReference>
<keyword evidence="11" id="KW-1185">Reference proteome</keyword>
<dbReference type="Proteomes" id="UP001208570">
    <property type="component" value="Unassembled WGS sequence"/>
</dbReference>
<name>A0AAD9IR46_9ANNE</name>
<dbReference type="GO" id="GO:0005886">
    <property type="term" value="C:plasma membrane"/>
    <property type="evidence" value="ECO:0007669"/>
    <property type="project" value="TreeGrafter"/>
</dbReference>
<keyword evidence="5" id="KW-0325">Glycoprotein</keyword>
<dbReference type="PROSITE" id="PS50853">
    <property type="entry name" value="FN3"/>
    <property type="match status" value="1"/>
</dbReference>
<feature type="domain" description="Ig-like" evidence="8">
    <location>
        <begin position="263"/>
        <end position="339"/>
    </location>
</feature>
<evidence type="ECO:0000256" key="6">
    <source>
        <dbReference type="ARBA" id="ARBA00023319"/>
    </source>
</evidence>
<evidence type="ECO:0000313" key="11">
    <source>
        <dbReference type="Proteomes" id="UP001208570"/>
    </source>
</evidence>
<dbReference type="SMART" id="SM00409">
    <property type="entry name" value="IG"/>
    <property type="match status" value="4"/>
</dbReference>
<dbReference type="InterPro" id="IPR007110">
    <property type="entry name" value="Ig-like_dom"/>
</dbReference>
<keyword evidence="3 7" id="KW-0472">Membrane</keyword>
<keyword evidence="7" id="KW-0812">Transmembrane</keyword>
<reference evidence="10" key="1">
    <citation type="journal article" date="2023" name="Mol. Biol. Evol.">
        <title>Third-Generation Sequencing Reveals the Adaptive Role of the Epigenome in Three Deep-Sea Polychaetes.</title>
        <authorList>
            <person name="Perez M."/>
            <person name="Aroh O."/>
            <person name="Sun Y."/>
            <person name="Lan Y."/>
            <person name="Juniper S.K."/>
            <person name="Young C.R."/>
            <person name="Angers B."/>
            <person name="Qian P.Y."/>
        </authorList>
    </citation>
    <scope>NUCLEOTIDE SEQUENCE</scope>
    <source>
        <strain evidence="10">P08H-3</strain>
    </source>
</reference>
<dbReference type="InterPro" id="IPR003961">
    <property type="entry name" value="FN3_dom"/>
</dbReference>
<sequence>MLDGFIFLGSFVTPAGISMGIKLRTDLFPCYELTYAASMPEINNTDALLYVYRIPTIPHIIGNMPVTENSTLTLWCYSDSTSLPPDYRNLSKMEYYWSGACNGTGSNITTAPLSRKQDGSLITCTAKEQGTSEILSVSNSTVLHILSIPSVQQHPQDTAILISDPLVMTCSFTAKPVSNITWIYEQSGSPDVNVLNITTSEMNSNPYIITTSTLSWKTTDEEKRKSVSGNYTCKATNSLGNKMSQTANLNIQYWPWTISFINPENTSDIADVIEDKTLINRTCSADCNPDCSYIWINNTNGVNISYAPLLDLGKPDRYDGGTYTCKAYNKYGEKNKTFTLIIRFSPSLSIATSNNSEIVEKDNVTFSCNVTSNPVSDIKLYNMTDNNTLFTWKSVNKAEYQFLSVHCLDTSGYMFTAENDIPDEHYKMKSVAYFDIMCAPRKSYQFPENDVQGLPLGDNFTLEVGIVSNPYPLVTSQSWSFIDYNESLHDNLPDNVNVSVHPGVEHLTISVKLIITDAKYINYGNYCLVAGNNYGNMTPVTLSVVPEGPPMPPSAPRLMDITAISIKINWTAGFNGGFEQRFTALYKAEGNDIEHEAEINSDPEVNKGDIVAYTLKDDSTIKSNTTYSIRIKAENGFQETSVVYGELAKFRTLVKAVFTKDPDIIILEGRADIHFIISGSLTHILEENCVKDTIICDKANITVPAKQHLKLSQGTEVHDFTVDVPLADSEATEFIFSFWMYDGNDLLYQEANTIPVDITGTNIGVIVGVIIAVILSIAVVVIFIVLWKRGRLLKRDSNTPNDIYSDPYTPELNNPTMIPDGSFPHLNQGEVGPINGDTYAPVIKSGKQQQTIKPKTPIKPRGAETEFVYENVAMSDIGQGQQGDGHLPFSLFGVDGTAYADLRVIGKPSETGRVHGNVNKVIYTDIEFIKK</sequence>